<sequence length="56" mass="6170">MLAPEWRDMVDQVDTVDTTIAANRDGYRYAAVDGTGMTPERTVAAIMGEFPEIYGT</sequence>
<gene>
    <name evidence="1" type="ORF">GCM10023195_22640</name>
</gene>
<evidence type="ECO:0000313" key="1">
    <source>
        <dbReference type="EMBL" id="GAA4606318.1"/>
    </source>
</evidence>
<comment type="caution">
    <text evidence="1">The sequence shown here is derived from an EMBL/GenBank/DDBJ whole genome shotgun (WGS) entry which is preliminary data.</text>
</comment>
<reference evidence="2" key="1">
    <citation type="journal article" date="2019" name="Int. J. Syst. Evol. Microbiol.">
        <title>The Global Catalogue of Microorganisms (GCM) 10K type strain sequencing project: providing services to taxonomists for standard genome sequencing and annotation.</title>
        <authorList>
            <consortium name="The Broad Institute Genomics Platform"/>
            <consortium name="The Broad Institute Genome Sequencing Center for Infectious Disease"/>
            <person name="Wu L."/>
            <person name="Ma J."/>
        </authorList>
    </citation>
    <scope>NUCLEOTIDE SEQUENCE [LARGE SCALE GENOMIC DNA]</scope>
    <source>
        <strain evidence="2">JCM 17938</strain>
    </source>
</reference>
<protein>
    <submittedName>
        <fullName evidence="1">Uncharacterized protein</fullName>
    </submittedName>
</protein>
<keyword evidence="2" id="KW-1185">Reference proteome</keyword>
<accession>A0ABP8TEM2</accession>
<evidence type="ECO:0000313" key="2">
    <source>
        <dbReference type="Proteomes" id="UP001500212"/>
    </source>
</evidence>
<dbReference type="EMBL" id="BAABHJ010000005">
    <property type="protein sequence ID" value="GAA4606318.1"/>
    <property type="molecule type" value="Genomic_DNA"/>
</dbReference>
<name>A0ABP8TEM2_9ACTN</name>
<proteinExistence type="predicted"/>
<organism evidence="1 2">
    <name type="scientific">Actinoallomurus liliacearum</name>
    <dbReference type="NCBI Taxonomy" id="1080073"/>
    <lineage>
        <taxon>Bacteria</taxon>
        <taxon>Bacillati</taxon>
        <taxon>Actinomycetota</taxon>
        <taxon>Actinomycetes</taxon>
        <taxon>Streptosporangiales</taxon>
        <taxon>Thermomonosporaceae</taxon>
        <taxon>Actinoallomurus</taxon>
    </lineage>
</organism>
<dbReference type="Proteomes" id="UP001500212">
    <property type="component" value="Unassembled WGS sequence"/>
</dbReference>